<protein>
    <submittedName>
        <fullName evidence="2">Uncharacterized protein</fullName>
    </submittedName>
</protein>
<sequence>MSSFTELLFAKDLLNWTAENLKNGRVFEVQDPSNLTEVHFKKLQDLGYQRDQMALSTAVDTNELETKLKHVSSRSTSRSTSIFTSRFTPGSDDSQELERDLHKEKEAHGALIQEGEPLEKKFEQAQKGLESAQTKLSEAGAAGFEGEYELNSISWALQNGQQKEEADGEMKLAEQDMELAEQQLETAESDGFRNTAERSALIGLAQREVKPAEKRLND</sequence>
<dbReference type="AlphaFoldDB" id="A0A5M8PZB7"/>
<gene>
    <name evidence="2" type="ORF">FRX48_01159</name>
</gene>
<keyword evidence="1" id="KW-0175">Coiled coil</keyword>
<reference evidence="2 3" key="1">
    <citation type="submission" date="2019-09" db="EMBL/GenBank/DDBJ databases">
        <title>The hologenome of the rock-dwelling lichen Lasallia pustulata.</title>
        <authorList>
            <person name="Greshake Tzovaras B."/>
            <person name="Segers F."/>
            <person name="Bicker A."/>
            <person name="Dal Grande F."/>
            <person name="Otte J."/>
            <person name="Hankeln T."/>
            <person name="Schmitt I."/>
            <person name="Ebersberger I."/>
        </authorList>
    </citation>
    <scope>NUCLEOTIDE SEQUENCE [LARGE SCALE GENOMIC DNA]</scope>
    <source>
        <strain evidence="2">A1-1</strain>
    </source>
</reference>
<proteinExistence type="predicted"/>
<dbReference type="OrthoDB" id="5419928at2759"/>
<comment type="caution">
    <text evidence="2">The sequence shown here is derived from an EMBL/GenBank/DDBJ whole genome shotgun (WGS) entry which is preliminary data.</text>
</comment>
<accession>A0A5M8PZB7</accession>
<organism evidence="2 3">
    <name type="scientific">Lasallia pustulata</name>
    <dbReference type="NCBI Taxonomy" id="136370"/>
    <lineage>
        <taxon>Eukaryota</taxon>
        <taxon>Fungi</taxon>
        <taxon>Dikarya</taxon>
        <taxon>Ascomycota</taxon>
        <taxon>Pezizomycotina</taxon>
        <taxon>Lecanoromycetes</taxon>
        <taxon>OSLEUM clade</taxon>
        <taxon>Umbilicariomycetidae</taxon>
        <taxon>Umbilicariales</taxon>
        <taxon>Umbilicariaceae</taxon>
        <taxon>Lasallia</taxon>
    </lineage>
</organism>
<feature type="coiled-coil region" evidence="1">
    <location>
        <begin position="163"/>
        <end position="190"/>
    </location>
</feature>
<name>A0A5M8PZB7_9LECA</name>
<dbReference type="Proteomes" id="UP000324767">
    <property type="component" value="Unassembled WGS sequence"/>
</dbReference>
<evidence type="ECO:0000256" key="1">
    <source>
        <dbReference type="SAM" id="Coils"/>
    </source>
</evidence>
<dbReference type="EMBL" id="VXIT01000002">
    <property type="protein sequence ID" value="KAA6414410.1"/>
    <property type="molecule type" value="Genomic_DNA"/>
</dbReference>
<evidence type="ECO:0000313" key="2">
    <source>
        <dbReference type="EMBL" id="KAA6414410.1"/>
    </source>
</evidence>
<evidence type="ECO:0000313" key="3">
    <source>
        <dbReference type="Proteomes" id="UP000324767"/>
    </source>
</evidence>